<reference evidence="2" key="1">
    <citation type="submission" date="2023-04" db="EMBL/GenBank/DDBJ databases">
        <authorList>
            <consortium name="ELIXIR-Norway"/>
        </authorList>
    </citation>
    <scope>NUCLEOTIDE SEQUENCE [LARGE SCALE GENOMIC DNA]</scope>
</reference>
<organism evidence="2 3">
    <name type="scientific">Rangifer tarandus platyrhynchus</name>
    <name type="common">Svalbard reindeer</name>
    <dbReference type="NCBI Taxonomy" id="3082113"/>
    <lineage>
        <taxon>Eukaryota</taxon>
        <taxon>Metazoa</taxon>
        <taxon>Chordata</taxon>
        <taxon>Craniata</taxon>
        <taxon>Vertebrata</taxon>
        <taxon>Euteleostomi</taxon>
        <taxon>Mammalia</taxon>
        <taxon>Eutheria</taxon>
        <taxon>Laurasiatheria</taxon>
        <taxon>Artiodactyla</taxon>
        <taxon>Ruminantia</taxon>
        <taxon>Pecora</taxon>
        <taxon>Cervidae</taxon>
        <taxon>Odocoileinae</taxon>
        <taxon>Rangifer</taxon>
    </lineage>
</organism>
<keyword evidence="3" id="KW-1185">Reference proteome</keyword>
<dbReference type="EMBL" id="OX459963">
    <property type="protein sequence ID" value="CAI9168068.1"/>
    <property type="molecule type" value="Genomic_DNA"/>
</dbReference>
<proteinExistence type="predicted"/>
<accession>A0ABN8Z2K1</accession>
<sequence length="109" mass="11383">MAEAEEEGAAPRAQSPEPLRPRHAHVHKIPSAPGPNAPSQDPEGGLGGRTAAEPFTRAPCPLPRPASSPLLGPGSKKVLGWADSGVNSIEFSFGYTLKAKVSWTYSQNG</sequence>
<protein>
    <submittedName>
        <fullName evidence="2">Uncharacterized protein</fullName>
    </submittedName>
</protein>
<name>A0ABN8Z2K1_RANTA</name>
<evidence type="ECO:0000256" key="1">
    <source>
        <dbReference type="SAM" id="MobiDB-lite"/>
    </source>
</evidence>
<dbReference type="Proteomes" id="UP001176941">
    <property type="component" value="Chromosome 27"/>
</dbReference>
<feature type="region of interest" description="Disordered" evidence="1">
    <location>
        <begin position="1"/>
        <end position="77"/>
    </location>
</feature>
<evidence type="ECO:0000313" key="2">
    <source>
        <dbReference type="EMBL" id="CAI9168068.1"/>
    </source>
</evidence>
<gene>
    <name evidence="2" type="ORF">MRATA1EN1_LOCUS17030</name>
</gene>
<evidence type="ECO:0000313" key="3">
    <source>
        <dbReference type="Proteomes" id="UP001176941"/>
    </source>
</evidence>